<dbReference type="OrthoDB" id="840072at2"/>
<protein>
    <submittedName>
        <fullName evidence="1">Uncharacterized protein</fullName>
    </submittedName>
</protein>
<dbReference type="EMBL" id="AMZY02000020">
    <property type="protein sequence ID" value="EMS31158.1"/>
    <property type="molecule type" value="Genomic_DNA"/>
</dbReference>
<gene>
    <name evidence="1" type="ORF">C943_02305</name>
</gene>
<dbReference type="InParanoid" id="M7X8V5"/>
<dbReference type="AlphaFoldDB" id="M7X8V5"/>
<proteinExistence type="predicted"/>
<accession>M7X8V5</accession>
<reference evidence="1" key="1">
    <citation type="submission" date="2013-01" db="EMBL/GenBank/DDBJ databases">
        <title>Genome assembly of Mariniradius saccharolyticus AK6.</title>
        <authorList>
            <person name="Vaidya B."/>
            <person name="Khatri I."/>
            <person name="Tanuku N.R.S."/>
            <person name="Subramanian S."/>
            <person name="Pinnaka A."/>
        </authorList>
    </citation>
    <scope>NUCLEOTIDE SEQUENCE [LARGE SCALE GENOMIC DNA]</scope>
    <source>
        <strain evidence="1">AK6</strain>
    </source>
</reference>
<name>M7X8V5_9BACT</name>
<dbReference type="Proteomes" id="UP000010953">
    <property type="component" value="Unassembled WGS sequence"/>
</dbReference>
<evidence type="ECO:0000313" key="1">
    <source>
        <dbReference type="EMBL" id="EMS31158.1"/>
    </source>
</evidence>
<keyword evidence="2" id="KW-1185">Reference proteome</keyword>
<sequence>MLAPDTVRVDQKVLVRIYSLEPEWKVTRAYFDCAKRPKPDLVNVQNETIEGCSKTLFVEQDTILIEFTPTKVGKIKFPEIKVLLKKDANYFNVIETGFEYFVLGGKGNSVSENEKLD</sequence>
<comment type="caution">
    <text evidence="1">The sequence shown here is derived from an EMBL/GenBank/DDBJ whole genome shotgun (WGS) entry which is preliminary data.</text>
</comment>
<evidence type="ECO:0000313" key="2">
    <source>
        <dbReference type="Proteomes" id="UP000010953"/>
    </source>
</evidence>
<organism evidence="1 2">
    <name type="scientific">Mariniradius saccharolyticus AK6</name>
    <dbReference type="NCBI Taxonomy" id="1239962"/>
    <lineage>
        <taxon>Bacteria</taxon>
        <taxon>Pseudomonadati</taxon>
        <taxon>Bacteroidota</taxon>
        <taxon>Cytophagia</taxon>
        <taxon>Cytophagales</taxon>
        <taxon>Cyclobacteriaceae</taxon>
        <taxon>Mariniradius</taxon>
    </lineage>
</organism>